<dbReference type="AlphaFoldDB" id="A0A1Z4NC26"/>
<name>A0A1Z4NC26_9CYAN</name>
<sequence length="492" mass="57426">MAISGKLMQELLNFLQQHLTDKNDCKSYLSLLFGTNQSILNQIQWDNTLNNIIINVLVKLDAYGTMPDSGQTALCGFFNLISENVGSDVRINIDRLLEFIRKEQEEQAIYELQKILKTLELDYFTQIQQSYSICVPRYSSDWLPENIEDIYQALQDIYHQEDSLDSITKFVALLLNNSELCENTAIAKLLKQWGQHNNPQFYHLLKQTKQDSQHKQKHIDIYLIILIEPSIQQADNNLYIIKSWLIPNISHKSLEISYQTKEKFYFKEIPSLLSYFIQQSIHQLGKLPKTIEFFLPHELFNQAIDAFIPQKNADDEDEDDELPIPIGVNYTVSIRSYQRIKKLLKKKERDEKIIRWQEKWVNLNSRGEEFCFPYFMSGDNWQEIFTELQSDNAIGLKLFKLPSKDILKVIDQTGTPVALWLRNELNNSNLLTDFEAILQECLIAQLPNKVKEKRIVAFKEENHIGEHITLLWDNPNILPPEVLPASLPEVLH</sequence>
<evidence type="ECO:0000313" key="4">
    <source>
        <dbReference type="EMBL" id="BAZ03278.1"/>
    </source>
</evidence>
<keyword evidence="4" id="KW-0614">Plasmid</keyword>
<dbReference type="Proteomes" id="UP000218785">
    <property type="component" value="Plasmid plasmid3"/>
</dbReference>
<dbReference type="InterPro" id="IPR045437">
    <property type="entry name" value="EAD8"/>
</dbReference>
<gene>
    <name evidence="4" type="ORF">NIES37_72910</name>
</gene>
<evidence type="ECO:0000259" key="2">
    <source>
        <dbReference type="Pfam" id="PF19963"/>
    </source>
</evidence>
<geneLocation type="plasmid" evidence="5">
    <name>Plasmid3 dna</name>
</geneLocation>
<dbReference type="Pfam" id="PF19963">
    <property type="entry name" value="VMAP-M1"/>
    <property type="match status" value="1"/>
</dbReference>
<dbReference type="Pfam" id="PF19961">
    <property type="entry name" value="EAD8"/>
    <property type="match status" value="1"/>
</dbReference>
<evidence type="ECO:0000313" key="5">
    <source>
        <dbReference type="Proteomes" id="UP000218785"/>
    </source>
</evidence>
<protein>
    <submittedName>
        <fullName evidence="4">Uncharacterized protein</fullName>
    </submittedName>
</protein>
<feature type="domain" description="vWA-MoxR associated protein C-terminal" evidence="3">
    <location>
        <begin position="239"/>
        <end position="475"/>
    </location>
</feature>
<proteinExistence type="predicted"/>
<organism evidence="4 5">
    <name type="scientific">Tolypothrix tenuis PCC 7101</name>
    <dbReference type="NCBI Taxonomy" id="231146"/>
    <lineage>
        <taxon>Bacteria</taxon>
        <taxon>Bacillati</taxon>
        <taxon>Cyanobacteriota</taxon>
        <taxon>Cyanophyceae</taxon>
        <taxon>Nostocales</taxon>
        <taxon>Tolypothrichaceae</taxon>
        <taxon>Tolypothrix</taxon>
    </lineage>
</organism>
<dbReference type="RefSeq" id="WP_096585528.1">
    <property type="nucleotide sequence ID" value="NZ_CAWNJS010000004.1"/>
</dbReference>
<dbReference type="KEGG" id="ttq:NIES37_72910"/>
<evidence type="ECO:0000259" key="3">
    <source>
        <dbReference type="Pfam" id="PF20028"/>
    </source>
</evidence>
<evidence type="ECO:0000259" key="1">
    <source>
        <dbReference type="Pfam" id="PF19961"/>
    </source>
</evidence>
<dbReference type="InterPro" id="IPR045440">
    <property type="entry name" value="VMAP-M1"/>
</dbReference>
<keyword evidence="5" id="KW-1185">Reference proteome</keyword>
<feature type="domain" description="vWA-MoxR associated protein middle region 1" evidence="2">
    <location>
        <begin position="115"/>
        <end position="227"/>
    </location>
</feature>
<dbReference type="Pfam" id="PF20028">
    <property type="entry name" value="VMAP-C"/>
    <property type="match status" value="1"/>
</dbReference>
<dbReference type="EMBL" id="AP018251">
    <property type="protein sequence ID" value="BAZ03278.1"/>
    <property type="molecule type" value="Genomic_DNA"/>
</dbReference>
<dbReference type="InterPro" id="IPR045450">
    <property type="entry name" value="VMAP_C"/>
</dbReference>
<reference evidence="4 5" key="1">
    <citation type="submission" date="2017-06" db="EMBL/GenBank/DDBJ databases">
        <title>Genome sequencing of cyanobaciteial culture collection at National Institute for Environmental Studies (NIES).</title>
        <authorList>
            <person name="Hirose Y."/>
            <person name="Shimura Y."/>
            <person name="Fujisawa T."/>
            <person name="Nakamura Y."/>
            <person name="Kawachi M."/>
        </authorList>
    </citation>
    <scope>NUCLEOTIDE SEQUENCE [LARGE SCALE GENOMIC DNA]</scope>
    <source>
        <strain evidence="4 5">NIES-37</strain>
        <plasmid evidence="5">Plasmid3 dna</plasmid>
    </source>
</reference>
<feature type="domain" description="Effector-associated" evidence="1">
    <location>
        <begin position="7"/>
        <end position="98"/>
    </location>
</feature>
<accession>A0A1Z4NC26</accession>